<proteinExistence type="predicted"/>
<dbReference type="InterPro" id="IPR006311">
    <property type="entry name" value="TAT_signal"/>
</dbReference>
<dbReference type="EMBL" id="QXDC01000004">
    <property type="protein sequence ID" value="RIA37167.1"/>
    <property type="molecule type" value="Genomic_DNA"/>
</dbReference>
<accession>A0A397NPQ0</accession>
<dbReference type="RefSeq" id="WP_211325911.1">
    <property type="nucleotide sequence ID" value="NZ_QXDC01000004.1"/>
</dbReference>
<gene>
    <name evidence="1" type="ORF">DFR49_3044</name>
</gene>
<keyword evidence="2" id="KW-1185">Reference proteome</keyword>
<name>A0A397NPQ0_9SPHN</name>
<comment type="caution">
    <text evidence="1">The sequence shown here is derived from an EMBL/GenBank/DDBJ whole genome shotgun (WGS) entry which is preliminary data.</text>
</comment>
<evidence type="ECO:0000313" key="1">
    <source>
        <dbReference type="EMBL" id="RIA37167.1"/>
    </source>
</evidence>
<evidence type="ECO:0000313" key="2">
    <source>
        <dbReference type="Proteomes" id="UP000266568"/>
    </source>
</evidence>
<dbReference type="PROSITE" id="PS51318">
    <property type="entry name" value="TAT"/>
    <property type="match status" value="1"/>
</dbReference>
<protein>
    <submittedName>
        <fullName evidence="1">Uncharacterized protein</fullName>
    </submittedName>
</protein>
<dbReference type="AlphaFoldDB" id="A0A397NPQ0"/>
<organism evidence="1 2">
    <name type="scientific">Hephaestia caeni</name>
    <dbReference type="NCBI Taxonomy" id="645617"/>
    <lineage>
        <taxon>Bacteria</taxon>
        <taxon>Pseudomonadati</taxon>
        <taxon>Pseudomonadota</taxon>
        <taxon>Alphaproteobacteria</taxon>
        <taxon>Sphingomonadales</taxon>
        <taxon>Sphingomonadaceae</taxon>
        <taxon>Hephaestia</taxon>
    </lineage>
</organism>
<dbReference type="Proteomes" id="UP000266568">
    <property type="component" value="Unassembled WGS sequence"/>
</dbReference>
<sequence>MDRRDFLKVGAGSAAVAAAFGARAARGELPDHNWAGYDWGPGPDVHDRLYQGPFPNYGPAAIAPGGDVVMGTTPSREIVPNFGMGLTAYVSGDIGPPRLPGQTLERSIEDIVSLPFTQKVYLRPNWREVQTRPGRLDLPDWWRITFDLARAYGKRVGFRIMLENPDFAEPGMPAFLIDKVPSVPLEGVWAGDRSQVRYAKKHALPRYDHPAYQAAFEELNALLADQFNGSPDVEYMDTMMYGFWGEGHAWPFEGNVFPDDASAERTWRKMMDSQVRRWTTTPLVTNTQPDFNHVGNAAMLDRSVRSGNWIRSDTIFIENTQIEALSNRPAWTAAISEVGMTTGAPDQLGLVDGVTRNEQIIDHVLAVGANYWSIWNWHNIAAANVLSYYERYPEPIDRIARRIGYRVYPAFIWAFEREGGAGLVIGLANDGVAGVPGVLRLTLRRENGEVVASGCVDPGYPRPSGIRQALLPLPGIRDWAGLRLSAEIEVKSARYPMRWACRQTLNADGSLTLRRNL</sequence>
<reference evidence="1 2" key="1">
    <citation type="submission" date="2018-08" db="EMBL/GenBank/DDBJ databases">
        <title>Genomic Encyclopedia of Type Strains, Phase IV (KMG-IV): sequencing the most valuable type-strain genomes for metagenomic binning, comparative biology and taxonomic classification.</title>
        <authorList>
            <person name="Goeker M."/>
        </authorList>
    </citation>
    <scope>NUCLEOTIDE SEQUENCE [LARGE SCALE GENOMIC DNA]</scope>
    <source>
        <strain evidence="1 2">DSM 25527</strain>
    </source>
</reference>
<dbReference type="Gene3D" id="3.20.20.80">
    <property type="entry name" value="Glycosidases"/>
    <property type="match status" value="1"/>
</dbReference>